<dbReference type="EMBL" id="JBHTGL010000002">
    <property type="protein sequence ID" value="MFD0621611.1"/>
    <property type="molecule type" value="Genomic_DNA"/>
</dbReference>
<reference evidence="2" key="3">
    <citation type="submission" date="2024-09" db="EMBL/GenBank/DDBJ databases">
        <authorList>
            <person name="Sun Q."/>
            <person name="Mori K."/>
        </authorList>
    </citation>
    <scope>NUCLEOTIDE SEQUENCE</scope>
    <source>
        <strain evidence="2">JCM 12607</strain>
    </source>
</reference>
<organism evidence="2 3">
    <name type="scientific">Streptomyces sanglieri</name>
    <dbReference type="NCBI Taxonomy" id="193460"/>
    <lineage>
        <taxon>Bacteria</taxon>
        <taxon>Bacillati</taxon>
        <taxon>Actinomycetota</taxon>
        <taxon>Actinomycetes</taxon>
        <taxon>Kitasatosporales</taxon>
        <taxon>Streptomycetaceae</taxon>
        <taxon>Streptomyces</taxon>
    </lineage>
</organism>
<name>A0ABW2WJB3_9ACTN</name>
<protein>
    <submittedName>
        <fullName evidence="2">Uncharacterized protein</fullName>
    </submittedName>
</protein>
<evidence type="ECO:0000313" key="2">
    <source>
        <dbReference type="EMBL" id="MFD0621611.1"/>
    </source>
</evidence>
<dbReference type="EMBL" id="JBHTGL010000001">
    <property type="protein sequence ID" value="MFD0621459.1"/>
    <property type="molecule type" value="Genomic_DNA"/>
</dbReference>
<dbReference type="Proteomes" id="UP001596915">
    <property type="component" value="Unassembled WGS sequence"/>
</dbReference>
<gene>
    <name evidence="1" type="ORF">ACFQ2K_00195</name>
    <name evidence="2" type="ORF">ACFQ2K_01095</name>
</gene>
<keyword evidence="3" id="KW-1185">Reference proteome</keyword>
<evidence type="ECO:0000313" key="1">
    <source>
        <dbReference type="EMBL" id="MFD0621459.1"/>
    </source>
</evidence>
<reference evidence="3" key="2">
    <citation type="journal article" date="2019" name="Int. J. Syst. Evol. Microbiol.">
        <title>The Global Catalogue of Microorganisms (GCM) 10K type strain sequencing project: providing services to taxonomists for standard genome sequencing and annotation.</title>
        <authorList>
            <consortium name="The Broad Institute Genomics Platform"/>
            <consortium name="The Broad Institute Genome Sequencing Center for Infectious Disease"/>
            <person name="Wu L."/>
            <person name="Ma J."/>
        </authorList>
    </citation>
    <scope>NUCLEOTIDE SEQUENCE [LARGE SCALE GENOMIC DNA]</scope>
    <source>
        <strain evidence="3">JCM 12607</strain>
    </source>
</reference>
<evidence type="ECO:0000313" key="3">
    <source>
        <dbReference type="Proteomes" id="UP001596915"/>
    </source>
</evidence>
<sequence length="265" mass="27204">MRGEFVIARALAEAGIPYGLGDLRVSIPDFLLADGAGGGGGPVAGVEVTAVSPKGIAGLCELVESEGGLGDVRVELEFTAYPSPLQDGAAGQILDAVRVQAAVLAGGGQAGDAVVTVEDKKNVVPVTVTVRVRPGWGPLMWQVTGGELEGPMASAEYAVFQAVRGEAKAEQGRSLDGAPVILAVDISRYGAAWMRPARVWAGRLAVNEDFGAGYPFAAVGVFRQSLATSAVLDAAVGIPSHLAPEARRTVLGLYERLGWTAAPTD</sequence>
<reference evidence="2" key="1">
    <citation type="journal article" date="2014" name="Int. J. Syst. Evol. Microbiol.">
        <title>Complete genome of a new Firmicutes species belonging to the dominant human colonic microbiota ('Ruminococcus bicirculans') reveals two chromosomes and a selective capacity to utilize plant glucans.</title>
        <authorList>
            <consortium name="NISC Comparative Sequencing Program"/>
            <person name="Wegmann U."/>
            <person name="Louis P."/>
            <person name="Goesmann A."/>
            <person name="Henrissat B."/>
            <person name="Duncan S.H."/>
            <person name="Flint H.J."/>
        </authorList>
    </citation>
    <scope>NUCLEOTIDE SEQUENCE</scope>
    <source>
        <strain evidence="2">JCM 12607</strain>
    </source>
</reference>
<accession>A0ABW2WJB3</accession>
<proteinExistence type="predicted"/>
<comment type="caution">
    <text evidence="2">The sequence shown here is derived from an EMBL/GenBank/DDBJ whole genome shotgun (WGS) entry which is preliminary data.</text>
</comment>